<feature type="compositionally biased region" description="Polar residues" evidence="1">
    <location>
        <begin position="762"/>
        <end position="781"/>
    </location>
</feature>
<name>A0AA88XIJ5_PINIB</name>
<feature type="region of interest" description="Disordered" evidence="1">
    <location>
        <begin position="101"/>
        <end position="126"/>
    </location>
</feature>
<sequence>MMEEENQTQSDVDSVITDTTRDSQETSSPLMSSRFPLLMMTKRNRKHQDSDHTDEQFSPVIPCPAKESPLKKLKIESDEDSEKSESILTYKFRKTNFPPDCEEDAAEVLNPYQSQNDTQSSEGNENVSCNVPIVQRYNDSVIPYKVVGENEEKWDRSSVDSQETRLSDEGIMGLKSLSDTRAIGSGSQSKTSLTQDTKRSGDGGGAIELGTCSREGEPDGRVLTPMKYGGDGVRDDNNEGNPDVSSTMTDRETGNEEPSDSQLFDASQSLFTDTQNSLLSLGNASSTCTNDMDQTRPAQTSHVVSLSNEIHVSSSNESKVSSSNGNKGSSSNENKILSSTENCQNKEDPISQSSGSSRESMNLTQDIADLRSSQNNSEKMQLIFTKIQKIQTSMLRKLQQCGKVTDSEVVNKARKRHSAMLQFFKTLTEIQRNERLNLSVKIKHKKNSNTEALKLKNQFQNLTDRQKQLVGLYKTQEEIEQILCGSDKKEDNRCHGTSHSDTDMQEKENNYFSSQGIGTPACNRNTDVDEDLGNLTPFQCIAAKWLNAGSPRENALFTPKSQHPKSQIEKIKTPSQPMITQKKSSLSTPRVTRNVMSSNKRLSNYMNSPEAIRCIAKKATPTAETSKSCPSKPLQTTKVSTKSTTKLNAADSLSGSVNSTCMSQNIAPKIHVTSAAKVAPSIVNVAHAAANQTAKAVSVAPHLTSKAEATLAHVAPSAAQTAPATAHVTPSAACFRPTAAHVAPFIAAHRTPNAANVTLTSAHPKTPLSSTPRHISTNQKPSIPFKSPPICQMINKPDREISPSTVCSSDVFPVKSSELIRRHQQRLAESQSLSQDPGTRGNLSSKGSHQLGEKAKTGGLFQNEDKKIQGNCTKSCNSQGASKLVESRQPKIVRDGSALHQNTAQQISLLHSGYTTPVRGKKVVSTAAAMRKKLPFSAYVDENLRNDQNVEHTSMTENDDGQTEEIPMDTERQDKEQEIKLRYPALETLINDKILLPAQNVLSVQSEDKVFRASLLENGKIQTMSGEVLKTPVQWLNAVVGGESTKKGRAYREILYAGKSLKSYIDEECHITQNSLEEYVANVNIGPKLRDHAMMVTSETQTDALEEKKSGISESRLSVLLKDCRIRLLSEEDLLPSTDLPENFWTDDFKDVKLTENLWKEVDCWT</sequence>
<feature type="compositionally biased region" description="Polar residues" evidence="1">
    <location>
        <begin position="185"/>
        <end position="195"/>
    </location>
</feature>
<comment type="caution">
    <text evidence="3">The sequence shown here is derived from an EMBL/GenBank/DDBJ whole genome shotgun (WGS) entry which is preliminary data.</text>
</comment>
<organism evidence="3 4">
    <name type="scientific">Pinctada imbricata</name>
    <name type="common">Atlantic pearl-oyster</name>
    <name type="synonym">Pinctada martensii</name>
    <dbReference type="NCBI Taxonomy" id="66713"/>
    <lineage>
        <taxon>Eukaryota</taxon>
        <taxon>Metazoa</taxon>
        <taxon>Spiralia</taxon>
        <taxon>Lophotrochozoa</taxon>
        <taxon>Mollusca</taxon>
        <taxon>Bivalvia</taxon>
        <taxon>Autobranchia</taxon>
        <taxon>Pteriomorphia</taxon>
        <taxon>Pterioida</taxon>
        <taxon>Pterioidea</taxon>
        <taxon>Pteriidae</taxon>
        <taxon>Pinctada</taxon>
    </lineage>
</organism>
<feature type="compositionally biased region" description="Polar residues" evidence="1">
    <location>
        <begin position="350"/>
        <end position="361"/>
    </location>
</feature>
<dbReference type="AlphaFoldDB" id="A0AA88XIJ5"/>
<gene>
    <name evidence="3" type="ORF">FSP39_023999</name>
</gene>
<evidence type="ECO:0000313" key="4">
    <source>
        <dbReference type="Proteomes" id="UP001186944"/>
    </source>
</evidence>
<keyword evidence="4" id="KW-1185">Reference proteome</keyword>
<feature type="compositionally biased region" description="Acidic residues" evidence="1">
    <location>
        <begin position="957"/>
        <end position="968"/>
    </location>
</feature>
<feature type="compositionally biased region" description="Polar residues" evidence="1">
    <location>
        <begin position="111"/>
        <end position="126"/>
    </location>
</feature>
<feature type="domain" description="RAMA" evidence="2">
    <location>
        <begin position="985"/>
        <end position="1064"/>
    </location>
</feature>
<dbReference type="EMBL" id="VSWD01000013">
    <property type="protein sequence ID" value="KAK3085083.1"/>
    <property type="molecule type" value="Genomic_DNA"/>
</dbReference>
<reference evidence="3" key="1">
    <citation type="submission" date="2019-08" db="EMBL/GenBank/DDBJ databases">
        <title>The improved chromosome-level genome for the pearl oyster Pinctada fucata martensii using PacBio sequencing and Hi-C.</title>
        <authorList>
            <person name="Zheng Z."/>
        </authorList>
    </citation>
    <scope>NUCLEOTIDE SEQUENCE</scope>
    <source>
        <strain evidence="3">ZZ-2019</strain>
        <tissue evidence="3">Adductor muscle</tissue>
    </source>
</reference>
<evidence type="ECO:0000259" key="2">
    <source>
        <dbReference type="Pfam" id="PF18755"/>
    </source>
</evidence>
<protein>
    <recommendedName>
        <fullName evidence="2">RAMA domain-containing protein</fullName>
    </recommendedName>
</protein>
<dbReference type="Proteomes" id="UP001186944">
    <property type="component" value="Unassembled WGS sequence"/>
</dbReference>
<feature type="region of interest" description="Disordered" evidence="1">
    <location>
        <begin position="288"/>
        <end position="361"/>
    </location>
</feature>
<proteinExistence type="predicted"/>
<dbReference type="Pfam" id="PF18755">
    <property type="entry name" value="RAMA"/>
    <property type="match status" value="1"/>
</dbReference>
<feature type="compositionally biased region" description="Polar residues" evidence="1">
    <location>
        <begin position="827"/>
        <end position="848"/>
    </location>
</feature>
<feature type="region of interest" description="Disordered" evidence="1">
    <location>
        <begin position="762"/>
        <end position="788"/>
    </location>
</feature>
<feature type="compositionally biased region" description="Polar residues" evidence="1">
    <location>
        <begin position="239"/>
        <end position="248"/>
    </location>
</feature>
<feature type="compositionally biased region" description="Low complexity" evidence="1">
    <location>
        <begin position="312"/>
        <end position="334"/>
    </location>
</feature>
<feature type="region of interest" description="Disordered" evidence="1">
    <location>
        <begin position="950"/>
        <end position="973"/>
    </location>
</feature>
<feature type="region of interest" description="Disordered" evidence="1">
    <location>
        <begin position="557"/>
        <end position="591"/>
    </location>
</feature>
<feature type="compositionally biased region" description="Polar residues" evidence="1">
    <location>
        <begin position="573"/>
        <end position="591"/>
    </location>
</feature>
<feature type="compositionally biased region" description="Basic and acidic residues" evidence="1">
    <location>
        <begin position="149"/>
        <end position="168"/>
    </location>
</feature>
<feature type="region of interest" description="Disordered" evidence="1">
    <location>
        <begin position="1"/>
        <end position="85"/>
    </location>
</feature>
<accession>A0AA88XIJ5</accession>
<feature type="compositionally biased region" description="Polar residues" evidence="1">
    <location>
        <begin position="7"/>
        <end position="18"/>
    </location>
</feature>
<feature type="region of interest" description="Disordered" evidence="1">
    <location>
        <begin position="822"/>
        <end position="862"/>
    </location>
</feature>
<feature type="region of interest" description="Disordered" evidence="1">
    <location>
        <begin position="149"/>
        <end position="261"/>
    </location>
</feature>
<dbReference type="InterPro" id="IPR040843">
    <property type="entry name" value="RAMA"/>
</dbReference>
<feature type="compositionally biased region" description="Polar residues" evidence="1">
    <location>
        <begin position="288"/>
        <end position="311"/>
    </location>
</feature>
<evidence type="ECO:0000313" key="3">
    <source>
        <dbReference type="EMBL" id="KAK3085083.1"/>
    </source>
</evidence>
<evidence type="ECO:0000256" key="1">
    <source>
        <dbReference type="SAM" id="MobiDB-lite"/>
    </source>
</evidence>